<accession>A0A064CDF5</accession>
<dbReference type="RefSeq" id="WP_036339695.1">
    <property type="nucleotide sequence ID" value="NZ_JALN02000001.1"/>
</dbReference>
<dbReference type="AlphaFoldDB" id="A0A064CDF5"/>
<gene>
    <name evidence="2" type="ORF">Y900_005110</name>
</gene>
<keyword evidence="1" id="KW-0812">Transmembrane</keyword>
<dbReference type="Proteomes" id="UP000022835">
    <property type="component" value="Unassembled WGS sequence"/>
</dbReference>
<feature type="transmembrane region" description="Helical" evidence="1">
    <location>
        <begin position="6"/>
        <end position="34"/>
    </location>
</feature>
<comment type="caution">
    <text evidence="2">The sequence shown here is derived from an EMBL/GenBank/DDBJ whole genome shotgun (WGS) entry which is preliminary data.</text>
</comment>
<keyword evidence="1" id="KW-0472">Membrane</keyword>
<evidence type="ECO:0000313" key="2">
    <source>
        <dbReference type="EMBL" id="KDE98335.1"/>
    </source>
</evidence>
<dbReference type="EMBL" id="JALN02000001">
    <property type="protein sequence ID" value="KDE98335.1"/>
    <property type="molecule type" value="Genomic_DNA"/>
</dbReference>
<reference evidence="2" key="1">
    <citation type="submission" date="2014-05" db="EMBL/GenBank/DDBJ databases">
        <title>Genome sequence of Mycobacterium aromaticivorans strain JS19b1T (= DSM 45407T).</title>
        <authorList>
            <person name="Kwak Y."/>
            <person name="Park G.-S."/>
            <person name="Li Q.X."/>
            <person name="Lee S.-E."/>
            <person name="Shin J.-H."/>
        </authorList>
    </citation>
    <scope>NUCLEOTIDE SEQUENCE [LARGE SCALE GENOMIC DNA]</scope>
    <source>
        <strain evidence="2">JS19b1</strain>
    </source>
</reference>
<proteinExistence type="predicted"/>
<evidence type="ECO:0000313" key="3">
    <source>
        <dbReference type="Proteomes" id="UP000022835"/>
    </source>
</evidence>
<name>A0A064CDF5_9MYCO</name>
<organism evidence="2 3">
    <name type="scientific">Mycolicibacterium aromaticivorans JS19b1 = JCM 16368</name>
    <dbReference type="NCBI Taxonomy" id="1440774"/>
    <lineage>
        <taxon>Bacteria</taxon>
        <taxon>Bacillati</taxon>
        <taxon>Actinomycetota</taxon>
        <taxon>Actinomycetes</taxon>
        <taxon>Mycobacteriales</taxon>
        <taxon>Mycobacteriaceae</taxon>
        <taxon>Mycolicibacterium</taxon>
    </lineage>
</organism>
<evidence type="ECO:0000256" key="1">
    <source>
        <dbReference type="SAM" id="Phobius"/>
    </source>
</evidence>
<sequence length="66" mass="7540">MRIVLPVIAVVLLVGAIAEFMWWILAAIVVYWLYCGGRRVLRWYQAQAFALRPRQAEIPGYGVSAF</sequence>
<protein>
    <submittedName>
        <fullName evidence="2">Uncharacterized protein</fullName>
    </submittedName>
</protein>
<dbReference type="OrthoDB" id="9981633at2"/>
<keyword evidence="1" id="KW-1133">Transmembrane helix</keyword>
<keyword evidence="3" id="KW-1185">Reference proteome</keyword>